<evidence type="ECO:0000313" key="4">
    <source>
        <dbReference type="Proteomes" id="UP000694552"/>
    </source>
</evidence>
<dbReference type="SUPFAM" id="SSF48726">
    <property type="entry name" value="Immunoglobulin"/>
    <property type="match status" value="1"/>
</dbReference>
<keyword evidence="4" id="KW-1185">Reference proteome</keyword>
<reference evidence="3" key="1">
    <citation type="submission" date="2025-08" db="UniProtKB">
        <authorList>
            <consortium name="Ensembl"/>
        </authorList>
    </citation>
    <scope>IDENTIFICATION</scope>
</reference>
<feature type="domain" description="Ig-like" evidence="2">
    <location>
        <begin position="1"/>
        <end position="87"/>
    </location>
</feature>
<evidence type="ECO:0000259" key="2">
    <source>
        <dbReference type="PROSITE" id="PS50835"/>
    </source>
</evidence>
<evidence type="ECO:0000256" key="1">
    <source>
        <dbReference type="ARBA" id="ARBA00023319"/>
    </source>
</evidence>
<name>A0A8C8BHW7_9STRI</name>
<organism evidence="3 4">
    <name type="scientific">Otus sunia</name>
    <name type="common">Oriental scops-owl</name>
    <dbReference type="NCBI Taxonomy" id="257818"/>
    <lineage>
        <taxon>Eukaryota</taxon>
        <taxon>Metazoa</taxon>
        <taxon>Chordata</taxon>
        <taxon>Craniata</taxon>
        <taxon>Vertebrata</taxon>
        <taxon>Euteleostomi</taxon>
        <taxon>Archelosauria</taxon>
        <taxon>Archosauria</taxon>
        <taxon>Dinosauria</taxon>
        <taxon>Saurischia</taxon>
        <taxon>Theropoda</taxon>
        <taxon>Coelurosauria</taxon>
        <taxon>Aves</taxon>
        <taxon>Neognathae</taxon>
        <taxon>Neoaves</taxon>
        <taxon>Telluraves</taxon>
        <taxon>Strigiformes</taxon>
        <taxon>Strigidae</taxon>
        <taxon>Otus</taxon>
    </lineage>
</organism>
<accession>A0A8C8BHW7</accession>
<dbReference type="InterPro" id="IPR050380">
    <property type="entry name" value="Immune_Resp_Modulators"/>
</dbReference>
<dbReference type="InterPro" id="IPR036179">
    <property type="entry name" value="Ig-like_dom_sf"/>
</dbReference>
<dbReference type="SMART" id="SM00407">
    <property type="entry name" value="IGc1"/>
    <property type="match status" value="1"/>
</dbReference>
<dbReference type="Ensembl" id="ENSOSUT00000022212.1">
    <property type="protein sequence ID" value="ENSOSUP00000021546.1"/>
    <property type="gene ID" value="ENSOSUG00000014929.1"/>
</dbReference>
<dbReference type="Gene3D" id="2.60.40.10">
    <property type="entry name" value="Immunoglobulins"/>
    <property type="match status" value="1"/>
</dbReference>
<proteinExistence type="predicted"/>
<dbReference type="InterPro" id="IPR007110">
    <property type="entry name" value="Ig-like_dom"/>
</dbReference>
<reference evidence="3" key="2">
    <citation type="submission" date="2025-09" db="UniProtKB">
        <authorList>
            <consortium name="Ensembl"/>
        </authorList>
    </citation>
    <scope>IDENTIFICATION</scope>
</reference>
<evidence type="ECO:0000313" key="3">
    <source>
        <dbReference type="Ensembl" id="ENSOSUP00000021546.1"/>
    </source>
</evidence>
<dbReference type="InterPro" id="IPR003597">
    <property type="entry name" value="Ig_C1-set"/>
</dbReference>
<sequence>MLVCLASDFYPDHLKLFWKVNGAKRTDGAQTDEFSTQNESTYSLTSQLRISAQEWFNPLNCFECVANFLRMEHWNQYTNSSTMMLVSKIYVGVGLSSEAPISRVSNRY</sequence>
<dbReference type="AlphaFoldDB" id="A0A8C8BHW7"/>
<dbReference type="Pfam" id="PF07654">
    <property type="entry name" value="C1-set"/>
    <property type="match status" value="1"/>
</dbReference>
<dbReference type="Proteomes" id="UP000694552">
    <property type="component" value="Unplaced"/>
</dbReference>
<protein>
    <recommendedName>
        <fullName evidence="2">Ig-like domain-containing protein</fullName>
    </recommendedName>
</protein>
<keyword evidence="1" id="KW-0393">Immunoglobulin domain</keyword>
<dbReference type="PROSITE" id="PS50835">
    <property type="entry name" value="IG_LIKE"/>
    <property type="match status" value="1"/>
</dbReference>
<dbReference type="InterPro" id="IPR013783">
    <property type="entry name" value="Ig-like_fold"/>
</dbReference>
<dbReference type="PANTHER" id="PTHR23411">
    <property type="entry name" value="TAPASIN"/>
    <property type="match status" value="1"/>
</dbReference>